<evidence type="ECO:0000256" key="7">
    <source>
        <dbReference type="SAM" id="Phobius"/>
    </source>
</evidence>
<dbReference type="PANTHER" id="PTHR30619">
    <property type="entry name" value="DNA INTERNALIZATION/COMPETENCE PROTEIN COMEC/REC2"/>
    <property type="match status" value="1"/>
</dbReference>
<evidence type="ECO:0000256" key="2">
    <source>
        <dbReference type="ARBA" id="ARBA00022475"/>
    </source>
</evidence>
<dbReference type="InterPro" id="IPR001279">
    <property type="entry name" value="Metallo-B-lactamas"/>
</dbReference>
<evidence type="ECO:0000313" key="10">
    <source>
        <dbReference type="Proteomes" id="UP000317648"/>
    </source>
</evidence>
<dbReference type="InterPro" id="IPR052159">
    <property type="entry name" value="Competence_DNA_uptake"/>
</dbReference>
<dbReference type="Proteomes" id="UP000317648">
    <property type="component" value="Chromosome"/>
</dbReference>
<feature type="transmembrane region" description="Helical" evidence="7">
    <location>
        <begin position="368"/>
        <end position="387"/>
    </location>
</feature>
<feature type="compositionally biased region" description="Polar residues" evidence="6">
    <location>
        <begin position="9"/>
        <end position="29"/>
    </location>
</feature>
<accession>A0A518DUX0</accession>
<keyword evidence="4 7" id="KW-1133">Transmembrane helix</keyword>
<keyword evidence="2" id="KW-1003">Cell membrane</keyword>
<evidence type="ECO:0000256" key="4">
    <source>
        <dbReference type="ARBA" id="ARBA00022989"/>
    </source>
</evidence>
<feature type="transmembrane region" description="Helical" evidence="7">
    <location>
        <begin position="294"/>
        <end position="319"/>
    </location>
</feature>
<proteinExistence type="predicted"/>
<dbReference type="NCBIfam" id="TIGR00360">
    <property type="entry name" value="ComEC_N-term"/>
    <property type="match status" value="1"/>
</dbReference>
<dbReference type="AlphaFoldDB" id="A0A518DUX0"/>
<dbReference type="KEGG" id="lcre:Pla8534_34570"/>
<feature type="transmembrane region" description="Helical" evidence="7">
    <location>
        <begin position="572"/>
        <end position="590"/>
    </location>
</feature>
<reference evidence="9 10" key="1">
    <citation type="submission" date="2019-02" db="EMBL/GenBank/DDBJ databases">
        <title>Deep-cultivation of Planctomycetes and their phenomic and genomic characterization uncovers novel biology.</title>
        <authorList>
            <person name="Wiegand S."/>
            <person name="Jogler M."/>
            <person name="Boedeker C."/>
            <person name="Pinto D."/>
            <person name="Vollmers J."/>
            <person name="Rivas-Marin E."/>
            <person name="Kohn T."/>
            <person name="Peeters S.H."/>
            <person name="Heuer A."/>
            <person name="Rast P."/>
            <person name="Oberbeckmann S."/>
            <person name="Bunk B."/>
            <person name="Jeske O."/>
            <person name="Meyerdierks A."/>
            <person name="Storesund J.E."/>
            <person name="Kallscheuer N."/>
            <person name="Luecker S."/>
            <person name="Lage O.M."/>
            <person name="Pohl T."/>
            <person name="Merkel B.J."/>
            <person name="Hornburger P."/>
            <person name="Mueller R.-W."/>
            <person name="Bruemmer F."/>
            <person name="Labrenz M."/>
            <person name="Spormann A.M."/>
            <person name="Op den Camp H."/>
            <person name="Overmann J."/>
            <person name="Amann R."/>
            <person name="Jetten M.S.M."/>
            <person name="Mascher T."/>
            <person name="Medema M.H."/>
            <person name="Devos D.P."/>
            <person name="Kaster A.-K."/>
            <person name="Ovreas L."/>
            <person name="Rohde M."/>
            <person name="Galperin M.Y."/>
            <person name="Jogler C."/>
        </authorList>
    </citation>
    <scope>NUCLEOTIDE SEQUENCE [LARGE SCALE GENOMIC DNA]</scope>
    <source>
        <strain evidence="9 10">Pla85_3_4</strain>
    </source>
</reference>
<feature type="transmembrane region" description="Helical" evidence="7">
    <location>
        <begin position="60"/>
        <end position="79"/>
    </location>
</feature>
<dbReference type="RefSeq" id="WP_197443358.1">
    <property type="nucleotide sequence ID" value="NZ_CP036433.1"/>
</dbReference>
<evidence type="ECO:0000256" key="1">
    <source>
        <dbReference type="ARBA" id="ARBA00004651"/>
    </source>
</evidence>
<evidence type="ECO:0000259" key="8">
    <source>
        <dbReference type="SMART" id="SM00849"/>
    </source>
</evidence>
<dbReference type="InterPro" id="IPR035681">
    <property type="entry name" value="ComA-like_MBL"/>
</dbReference>
<feature type="region of interest" description="Disordered" evidence="6">
    <location>
        <begin position="1"/>
        <end position="29"/>
    </location>
</feature>
<organism evidence="9 10">
    <name type="scientific">Lignipirellula cremea</name>
    <dbReference type="NCBI Taxonomy" id="2528010"/>
    <lineage>
        <taxon>Bacteria</taxon>
        <taxon>Pseudomonadati</taxon>
        <taxon>Planctomycetota</taxon>
        <taxon>Planctomycetia</taxon>
        <taxon>Pirellulales</taxon>
        <taxon>Pirellulaceae</taxon>
        <taxon>Lignipirellula</taxon>
    </lineage>
</organism>
<feature type="transmembrane region" description="Helical" evidence="7">
    <location>
        <begin position="331"/>
        <end position="348"/>
    </location>
</feature>
<comment type="subcellular location">
    <subcellularLocation>
        <location evidence="1">Cell membrane</location>
        <topology evidence="1">Multi-pass membrane protein</topology>
    </subcellularLocation>
</comment>
<keyword evidence="3 7" id="KW-0812">Transmembrane</keyword>
<name>A0A518DUX0_9BACT</name>
<gene>
    <name evidence="9" type="ORF">Pla8534_34570</name>
</gene>
<dbReference type="InterPro" id="IPR025405">
    <property type="entry name" value="DUF4131"/>
</dbReference>
<dbReference type="SMART" id="SM00849">
    <property type="entry name" value="Lactamase_B"/>
    <property type="match status" value="1"/>
</dbReference>
<evidence type="ECO:0000313" key="9">
    <source>
        <dbReference type="EMBL" id="QDU95641.1"/>
    </source>
</evidence>
<sequence>MADEPRIASSAQLPSRATDESPSPGTARSSAVTKVLPHQPLVFLAGAFAAGMVLDRYTPPGMPCWLGAAAAALVGWAVCRRFDARMPATICLLLAAASAGGMRHHQYWSVYPADELGLVATEEPQRVAVRAIALGSPVLVPAPPFNPLATMQQGDHTRLSLRVTALRHGDVWRPASGLTTLHVDGHLPQVESGDLIEILGMLDRAPPDENPGGFNYQEQLRAQRQLCRLRAKQPASVSVLLEGSWLGPRRLLSRLRDQGRQTFERYLSPTNAPLAAALVLGQREQLEQGRTQQFFLAGVIHVLAISGMHLAMLTSGVWLLGRLGLVSRRTTLLLVILFVVFFALLTEARPPVVRAAVVISAACLASRLGRPALGLNTIAAAALFLLACNPAELFSTGAQLSFLAVATLNLCAPLFRRKPVTDPLDRLIARSRPWPERLARNSCYAVWRGWLAGVCVWLATLPLVMGTFHVAAPAALLLGPLLAPLTAVALFSGFALLLAGWLIPVLSPVFALPCDASLSLMEGLVARAAGLSWGHWWTVGMTWWWTIVFYVVAACLAILYRRSLPLRWQAALLAAWAACGLLLTGAAQLAKDRAGGFDCTVLAMGHGLSVLLESPDGKRVLYDAGRLGQPQPGARAIAGAVYYTGSTHLDAVILSHADADHYNALPDLLQQVTIREVYVSPVMFQQTSPGLLALRQAILDSGAELKEIKAGDMLEFDCGAMLRCLHPTAEGVGGSDNANSVVLNLEYAGRSLLLTGDLEEQGMDRLLQSDPIDCDVTLAPHHGSSGSAPERFATWCRPEWALISGGGGRDLTDSQTGFQAAGAQVLHTAETGAIRIQLLPDQVKVQTWRRNPW</sequence>
<dbReference type="SUPFAM" id="SSF56281">
    <property type="entry name" value="Metallo-hydrolase/oxidoreductase"/>
    <property type="match status" value="1"/>
</dbReference>
<keyword evidence="10" id="KW-1185">Reference proteome</keyword>
<dbReference type="Pfam" id="PF00753">
    <property type="entry name" value="Lactamase_B"/>
    <property type="match status" value="1"/>
</dbReference>
<evidence type="ECO:0000256" key="3">
    <source>
        <dbReference type="ARBA" id="ARBA00022692"/>
    </source>
</evidence>
<dbReference type="GO" id="GO:0005886">
    <property type="term" value="C:plasma membrane"/>
    <property type="evidence" value="ECO:0007669"/>
    <property type="project" value="UniProtKB-SubCell"/>
</dbReference>
<dbReference type="InterPro" id="IPR004477">
    <property type="entry name" value="ComEC_N"/>
</dbReference>
<protein>
    <submittedName>
        <fullName evidence="9">ComEC family competence protein</fullName>
    </submittedName>
</protein>
<feature type="transmembrane region" description="Helical" evidence="7">
    <location>
        <begin position="450"/>
        <end position="475"/>
    </location>
</feature>
<dbReference type="CDD" id="cd07731">
    <property type="entry name" value="ComA-like_MBL-fold"/>
    <property type="match status" value="1"/>
</dbReference>
<dbReference type="Gene3D" id="3.60.15.10">
    <property type="entry name" value="Ribonuclease Z/Hydroxyacylglutathione hydrolase-like"/>
    <property type="match status" value="1"/>
</dbReference>
<feature type="transmembrane region" description="Helical" evidence="7">
    <location>
        <begin position="542"/>
        <end position="560"/>
    </location>
</feature>
<keyword evidence="5 7" id="KW-0472">Membrane</keyword>
<dbReference type="InterPro" id="IPR036866">
    <property type="entry name" value="RibonucZ/Hydroxyglut_hydro"/>
</dbReference>
<dbReference type="Pfam" id="PF03772">
    <property type="entry name" value="Competence"/>
    <property type="match status" value="1"/>
</dbReference>
<dbReference type="PANTHER" id="PTHR30619:SF1">
    <property type="entry name" value="RECOMBINATION PROTEIN 2"/>
    <property type="match status" value="1"/>
</dbReference>
<dbReference type="Pfam" id="PF13567">
    <property type="entry name" value="DUF4131"/>
    <property type="match status" value="1"/>
</dbReference>
<feature type="transmembrane region" description="Helical" evidence="7">
    <location>
        <begin position="481"/>
        <end position="506"/>
    </location>
</feature>
<evidence type="ECO:0000256" key="6">
    <source>
        <dbReference type="SAM" id="MobiDB-lite"/>
    </source>
</evidence>
<dbReference type="EMBL" id="CP036433">
    <property type="protein sequence ID" value="QDU95641.1"/>
    <property type="molecule type" value="Genomic_DNA"/>
</dbReference>
<feature type="domain" description="Metallo-beta-lactamase" evidence="8">
    <location>
        <begin position="606"/>
        <end position="782"/>
    </location>
</feature>
<evidence type="ECO:0000256" key="5">
    <source>
        <dbReference type="ARBA" id="ARBA00023136"/>
    </source>
</evidence>